<protein>
    <submittedName>
        <fullName evidence="3">Malate/L-lactate dehydrogenase</fullName>
    </submittedName>
</protein>
<organism evidence="3 4">
    <name type="scientific">Acidovorax delafieldii 2AN</name>
    <dbReference type="NCBI Taxonomy" id="573060"/>
    <lineage>
        <taxon>Bacteria</taxon>
        <taxon>Pseudomonadati</taxon>
        <taxon>Pseudomonadota</taxon>
        <taxon>Betaproteobacteria</taxon>
        <taxon>Burkholderiales</taxon>
        <taxon>Comamonadaceae</taxon>
        <taxon>Acidovorax</taxon>
    </lineage>
</organism>
<accession>C5SZX1</accession>
<keyword evidence="4" id="KW-1185">Reference proteome</keyword>
<dbReference type="RefSeq" id="WP_005792840.1">
    <property type="nucleotide sequence ID" value="NZ_ACQT01000002.1"/>
</dbReference>
<dbReference type="EMBL" id="ACQT01000002">
    <property type="protein sequence ID" value="EER62287.1"/>
    <property type="molecule type" value="Genomic_DNA"/>
</dbReference>
<dbReference type="Proteomes" id="UP000003856">
    <property type="component" value="Unassembled WGS sequence"/>
</dbReference>
<sequence>MSAVESRFTAESLRAQTAAILQAWGMPETTAHTTAALMVETDLLGVESHGISMLAQYEAMRDGGRLHLAASPRVLRDGPATALLDGDAGLGHAVSAQAMQLAVDKARALGIALVGVRNSHHFGAAGVYARIAQRQGLIGLVTSSAQGILLVPTRAAEPVLGTNPIAFAAPVSQGSHNNAFVLDMATTTAAANRVKVKALRSEPVPSGWVVDGQSQPVTEPEAARAQVFDQPDGGLTPLGGSSDGGSHKGYGLALLAQVLGGTLNGGAFAPLYRQSHGPGDPANVGHSFIAIDPRFFGEPGAFEHELDAILDVLHATRPANPAEPVLVRGDPEAAQHAERARLGIPLPAPLLRQIRDITARAGVADLLQPAHEGAPA</sequence>
<dbReference type="GO" id="GO:0016491">
    <property type="term" value="F:oxidoreductase activity"/>
    <property type="evidence" value="ECO:0007669"/>
    <property type="project" value="UniProtKB-KW"/>
</dbReference>
<dbReference type="InterPro" id="IPR043144">
    <property type="entry name" value="Mal/L-sulf/L-lact_DH-like_ah"/>
</dbReference>
<proteinExistence type="inferred from homology"/>
<dbReference type="Gene3D" id="1.10.1530.10">
    <property type="match status" value="1"/>
</dbReference>
<evidence type="ECO:0000313" key="3">
    <source>
        <dbReference type="EMBL" id="EER62287.1"/>
    </source>
</evidence>
<keyword evidence="2" id="KW-0560">Oxidoreductase</keyword>
<evidence type="ECO:0000313" key="4">
    <source>
        <dbReference type="Proteomes" id="UP000003856"/>
    </source>
</evidence>
<dbReference type="InterPro" id="IPR043143">
    <property type="entry name" value="Mal/L-sulf/L-lact_DH-like_NADP"/>
</dbReference>
<dbReference type="AlphaFoldDB" id="C5SZX1"/>
<dbReference type="InterPro" id="IPR003767">
    <property type="entry name" value="Malate/L-lactate_DH-like"/>
</dbReference>
<evidence type="ECO:0000256" key="1">
    <source>
        <dbReference type="ARBA" id="ARBA00006056"/>
    </source>
</evidence>
<evidence type="ECO:0000256" key="2">
    <source>
        <dbReference type="ARBA" id="ARBA00023002"/>
    </source>
</evidence>
<comment type="similarity">
    <text evidence="1">Belongs to the LDH2/MDH2 oxidoreductase family.</text>
</comment>
<name>C5SZX1_ACIDE</name>
<dbReference type="PANTHER" id="PTHR11091:SF0">
    <property type="entry name" value="MALATE DEHYDROGENASE"/>
    <property type="match status" value="1"/>
</dbReference>
<dbReference type="OrthoDB" id="924592at2"/>
<dbReference type="SUPFAM" id="SSF89733">
    <property type="entry name" value="L-sulfolactate dehydrogenase-like"/>
    <property type="match status" value="1"/>
</dbReference>
<dbReference type="InterPro" id="IPR036111">
    <property type="entry name" value="Mal/L-sulfo/L-lacto_DH-like_sf"/>
</dbReference>
<comment type="caution">
    <text evidence="3">The sequence shown here is derived from an EMBL/GenBank/DDBJ whole genome shotgun (WGS) entry which is preliminary data.</text>
</comment>
<dbReference type="Gene3D" id="3.30.1370.60">
    <property type="entry name" value="Hypothetical oxidoreductase yiak, domain 2"/>
    <property type="match status" value="1"/>
</dbReference>
<dbReference type="Pfam" id="PF02615">
    <property type="entry name" value="Ldh_2"/>
    <property type="match status" value="1"/>
</dbReference>
<gene>
    <name evidence="3" type="ORF">AcdelDRAFT_0201</name>
</gene>
<dbReference type="PATRIC" id="fig|573060.9.peg.5090"/>
<dbReference type="PANTHER" id="PTHR11091">
    <property type="entry name" value="OXIDOREDUCTASE-RELATED"/>
    <property type="match status" value="1"/>
</dbReference>
<reference evidence="3 4" key="1">
    <citation type="submission" date="2009-05" db="EMBL/GenBank/DDBJ databases">
        <title>The draft genome of Acidovorax delafieldii 2AN.</title>
        <authorList>
            <consortium name="US DOE Joint Genome Institute (JGI-PGF)"/>
            <person name="Lucas S."/>
            <person name="Copeland A."/>
            <person name="Lapidus A."/>
            <person name="Glavina del Rio T."/>
            <person name="Tice H."/>
            <person name="Bruce D."/>
            <person name="Goodwin L."/>
            <person name="Pitluck S."/>
            <person name="Larimer F."/>
            <person name="Land M.L."/>
            <person name="Hauser L."/>
            <person name="Shelobolina E.S."/>
            <person name="Picardal F."/>
            <person name="Roden E."/>
            <person name="Emerson D."/>
        </authorList>
    </citation>
    <scope>NUCLEOTIDE SEQUENCE [LARGE SCALE GENOMIC DNA]</scope>
    <source>
        <strain evidence="3 4">2AN</strain>
    </source>
</reference>